<dbReference type="Gene3D" id="2.30.30.130">
    <property type="entry name" value="Transposase, Mu, C-terminal"/>
    <property type="match status" value="1"/>
</dbReference>
<accession>A0ABS8W9G1</accession>
<reference evidence="2 3" key="1">
    <citation type="journal article" date="2022" name="Environ. Microbiol. Rep.">
        <title>Eco-phylogenetic analyses reveal divergent evolution of vitamin B12 metabolism in the marine bacterial family 'Psychromonadaceae'.</title>
        <authorList>
            <person name="Jin X."/>
            <person name="Yang Y."/>
            <person name="Cao H."/>
            <person name="Gao B."/>
            <person name="Zhao Z."/>
        </authorList>
    </citation>
    <scope>NUCLEOTIDE SEQUENCE [LARGE SCALE GENOMIC DNA]</scope>
    <source>
        <strain evidence="2 3">MKS20</strain>
    </source>
</reference>
<dbReference type="InterPro" id="IPR015126">
    <property type="entry name" value="Mu_I-gamma"/>
</dbReference>
<dbReference type="Gene3D" id="6.10.250.2550">
    <property type="match status" value="1"/>
</dbReference>
<dbReference type="InterPro" id="IPR012337">
    <property type="entry name" value="RNaseH-like_sf"/>
</dbReference>
<dbReference type="EMBL" id="JAIMJA010000005">
    <property type="protein sequence ID" value="MCE2594439.1"/>
    <property type="molecule type" value="Genomic_DNA"/>
</dbReference>
<keyword evidence="3" id="KW-1185">Reference proteome</keyword>
<name>A0ABS8W9G1_9GAMM</name>
<proteinExistence type="predicted"/>
<dbReference type="SUPFAM" id="SSF53098">
    <property type="entry name" value="Ribonuclease H-like"/>
    <property type="match status" value="1"/>
</dbReference>
<protein>
    <submittedName>
        <fullName evidence="2">Mu transposase C-terminal domain-containing protein</fullName>
    </submittedName>
</protein>
<dbReference type="SUPFAM" id="SSF50610">
    <property type="entry name" value="mu transposase, C-terminal domain"/>
    <property type="match status" value="1"/>
</dbReference>
<dbReference type="Gene3D" id="1.10.10.10">
    <property type="entry name" value="Winged helix-like DNA-binding domain superfamily/Winged helix DNA-binding domain"/>
    <property type="match status" value="1"/>
</dbReference>
<dbReference type="Gene3D" id="1.10.10.60">
    <property type="entry name" value="Homeodomain-like"/>
    <property type="match status" value="2"/>
</dbReference>
<sequence>MQWITAKEVKGLAGMPSTERRTRDALERATCYKPELKRKREGTKAFEYHIDALPMETRAALLLQASQIEVGGTVFTLPKRNEAKELSYCPEALWDKYDNAPDTHKKKAERKFNIACAVADLRAKNIPVEDALLLVAKKFNTSEGTVRRTYYTVDGFERADWITLFVPKYKARKETQEAEFTPAAWEAFKADYFRLEGPNLTTCLERVIQAGANKGWVVPSESSVRRKIEREIPKDQAVLLRKGEHALMMMYPAQTRSVLQLHAMEHINGDGYQHNVFVRWHNGEILRPKTWFWQDVYSRKIVGYYVDVSENKDSIRLSLMSMIERYGIPKIATIDNTRAAANKELTAGIKTRYRFKVKEDDPDGLFKVLGIDVQWTTIKYGKGHGQAKPIERAFGVGGLEEMIDKHPLNAGAYTGPNPMAKPDNYGSKAIAVEDFLKTVEYGVNQFNSKPNRETEVCGGRMSFDEAFNVSYEASTIRKATKEQLRILMLCSEPVRVTNGTFTLKAGGTIANQTNKYISESLIGMRLKHGKVVVRFDPRNLHQSVFCYTTDGRFICEAQCQERSGFNDRVAARDHEKNRTRFTKATKAAALAQQRMTIAEVAAQLPEVEPPKAPETKIVEMYQQAGNTVRKAQIEMDEDEREEAFGNAISAIWEKQAEL</sequence>
<evidence type="ECO:0000313" key="2">
    <source>
        <dbReference type="EMBL" id="MCE2594439.1"/>
    </source>
</evidence>
<dbReference type="InterPro" id="IPR036388">
    <property type="entry name" value="WH-like_DNA-bd_sf"/>
</dbReference>
<evidence type="ECO:0000259" key="1">
    <source>
        <dbReference type="PROSITE" id="PS51702"/>
    </source>
</evidence>
<dbReference type="InterPro" id="IPR009057">
    <property type="entry name" value="Homeodomain-like_sf"/>
</dbReference>
<dbReference type="Pfam" id="PF09299">
    <property type="entry name" value="Mu-transpos_C"/>
    <property type="match status" value="1"/>
</dbReference>
<dbReference type="PROSITE" id="PS51702">
    <property type="entry name" value="HTH_MU"/>
    <property type="match status" value="1"/>
</dbReference>
<dbReference type="Gene3D" id="3.30.420.10">
    <property type="entry name" value="Ribonuclease H-like superfamily/Ribonuclease H"/>
    <property type="match status" value="1"/>
</dbReference>
<dbReference type="InterPro" id="IPR003314">
    <property type="entry name" value="Mu-type_HTH"/>
</dbReference>
<feature type="domain" description="HTH Mu-type" evidence="1">
    <location>
        <begin position="1"/>
        <end position="69"/>
    </location>
</feature>
<evidence type="ECO:0000313" key="3">
    <source>
        <dbReference type="Proteomes" id="UP001201273"/>
    </source>
</evidence>
<dbReference type="InterPro" id="IPR036397">
    <property type="entry name" value="RNaseH_sf"/>
</dbReference>
<dbReference type="Pfam" id="PF02914">
    <property type="entry name" value="DDE_2"/>
    <property type="match status" value="1"/>
</dbReference>
<dbReference type="InterPro" id="IPR009061">
    <property type="entry name" value="DNA-bd_dom_put_sf"/>
</dbReference>
<dbReference type="Pfam" id="PF09039">
    <property type="entry name" value="HTH_Tnp_Mu_2"/>
    <property type="match status" value="1"/>
</dbReference>
<dbReference type="InterPro" id="IPR009004">
    <property type="entry name" value="Transposase_Mu_C"/>
</dbReference>
<dbReference type="InterPro" id="IPR004189">
    <property type="entry name" value="Phage_Mu_transposase"/>
</dbReference>
<dbReference type="Pfam" id="PF02316">
    <property type="entry name" value="HTH_Tnp_Mu_1"/>
    <property type="match status" value="1"/>
</dbReference>
<dbReference type="SUPFAM" id="SSF46689">
    <property type="entry name" value="Homeodomain-like"/>
    <property type="match status" value="2"/>
</dbReference>
<comment type="caution">
    <text evidence="2">The sequence shown here is derived from an EMBL/GenBank/DDBJ whole genome shotgun (WGS) entry which is preliminary data.</text>
</comment>
<dbReference type="RefSeq" id="WP_233051979.1">
    <property type="nucleotide sequence ID" value="NZ_JAIMJA010000005.1"/>
</dbReference>
<dbReference type="InterPro" id="IPR015378">
    <property type="entry name" value="Transposase-like_Mu_C"/>
</dbReference>
<gene>
    <name evidence="2" type="ORF">K6Y31_06400</name>
</gene>
<dbReference type="SUPFAM" id="SSF46955">
    <property type="entry name" value="Putative DNA-binding domain"/>
    <property type="match status" value="1"/>
</dbReference>
<dbReference type="Proteomes" id="UP001201273">
    <property type="component" value="Unassembled WGS sequence"/>
</dbReference>
<organism evidence="2 3">
    <name type="scientific">Motilimonas cestriensis</name>
    <dbReference type="NCBI Taxonomy" id="2742685"/>
    <lineage>
        <taxon>Bacteria</taxon>
        <taxon>Pseudomonadati</taxon>
        <taxon>Pseudomonadota</taxon>
        <taxon>Gammaproteobacteria</taxon>
        <taxon>Alteromonadales</taxon>
        <taxon>Alteromonadales genera incertae sedis</taxon>
        <taxon>Motilimonas</taxon>
    </lineage>
</organism>